<dbReference type="AlphaFoldDB" id="A0AAQ1ZJK0"/>
<keyword evidence="1" id="KW-0812">Transmembrane</keyword>
<dbReference type="GO" id="GO:0016989">
    <property type="term" value="F:sigma factor antagonist activity"/>
    <property type="evidence" value="ECO:0007669"/>
    <property type="project" value="TreeGrafter"/>
</dbReference>
<feature type="transmembrane region" description="Helical" evidence="1">
    <location>
        <begin position="92"/>
        <end position="111"/>
    </location>
</feature>
<keyword evidence="1" id="KW-1133">Transmembrane helix</keyword>
<evidence type="ECO:0000259" key="2">
    <source>
        <dbReference type="Pfam" id="PF04773"/>
    </source>
</evidence>
<organism evidence="3 4">
    <name type="scientific">Segatella buccae</name>
    <dbReference type="NCBI Taxonomy" id="28126"/>
    <lineage>
        <taxon>Bacteria</taxon>
        <taxon>Pseudomonadati</taxon>
        <taxon>Bacteroidota</taxon>
        <taxon>Bacteroidia</taxon>
        <taxon>Bacteroidales</taxon>
        <taxon>Prevotellaceae</taxon>
        <taxon>Segatella</taxon>
    </lineage>
</organism>
<proteinExistence type="predicted"/>
<dbReference type="RefSeq" id="WP_115153716.1">
    <property type="nucleotide sequence ID" value="NZ_DBFWLE010000024.1"/>
</dbReference>
<dbReference type="InterPro" id="IPR006860">
    <property type="entry name" value="FecR"/>
</dbReference>
<dbReference type="Proteomes" id="UP000255283">
    <property type="component" value="Unassembled WGS sequence"/>
</dbReference>
<dbReference type="InterPro" id="IPR012373">
    <property type="entry name" value="Ferrdict_sens_TM"/>
</dbReference>
<name>A0AAQ1ZJK0_9BACT</name>
<dbReference type="PANTHER" id="PTHR30273:SF2">
    <property type="entry name" value="PROTEIN FECR"/>
    <property type="match status" value="1"/>
</dbReference>
<dbReference type="Gene3D" id="2.60.120.1440">
    <property type="match status" value="1"/>
</dbReference>
<sequence length="323" mass="35385">MNCSDNINELLARHFAGEPLDGAQQAELDAYILANGEEYGRLKSIMEEPEPNGHGQKWDVAAAWKKVERRIENVVQDERETEHRALFRPLHAFLAVAASLLLLFGVGIFYFSRNSGADEVMLANDTTGEKLFTLPDNSTVELSPGSSVEFASEGRLGDRKVTLKGRGAFHVRHNGTDFVVSAAGLQVEVLGTAFTVDVSDPARGSVQVAQGRVRVSAGHDKVVLVRGQRVTLERGKLHLADGGEQPAPQPKWVNFDNVPISEVAGRLEKELHIRIELGAGVKENTITTRVNLSQPGAVLQELSMLCGCKCDTVAPQHYKFYYK</sequence>
<gene>
    <name evidence="3" type="ORF">NCTC13063_01470</name>
</gene>
<dbReference type="Pfam" id="PF04773">
    <property type="entry name" value="FecR"/>
    <property type="match status" value="1"/>
</dbReference>
<evidence type="ECO:0000313" key="4">
    <source>
        <dbReference type="Proteomes" id="UP000255283"/>
    </source>
</evidence>
<protein>
    <submittedName>
        <fullName evidence="3">FecR protein</fullName>
    </submittedName>
</protein>
<comment type="caution">
    <text evidence="3">The sequence shown here is derived from an EMBL/GenBank/DDBJ whole genome shotgun (WGS) entry which is preliminary data.</text>
</comment>
<reference evidence="3 4" key="1">
    <citation type="submission" date="2018-06" db="EMBL/GenBank/DDBJ databases">
        <authorList>
            <consortium name="Pathogen Informatics"/>
            <person name="Doyle S."/>
        </authorList>
    </citation>
    <scope>NUCLEOTIDE SEQUENCE [LARGE SCALE GENOMIC DNA]</scope>
    <source>
        <strain evidence="3 4">NCTC13063</strain>
    </source>
</reference>
<dbReference type="EMBL" id="UGTJ01000001">
    <property type="protein sequence ID" value="SUB80187.1"/>
    <property type="molecule type" value="Genomic_DNA"/>
</dbReference>
<dbReference type="PANTHER" id="PTHR30273">
    <property type="entry name" value="PERIPLASMIC SIGNAL SENSOR AND SIGMA FACTOR ACTIVATOR FECR-RELATED"/>
    <property type="match status" value="1"/>
</dbReference>
<evidence type="ECO:0000256" key="1">
    <source>
        <dbReference type="SAM" id="Phobius"/>
    </source>
</evidence>
<evidence type="ECO:0000313" key="3">
    <source>
        <dbReference type="EMBL" id="SUB80187.1"/>
    </source>
</evidence>
<accession>A0AAQ1ZJK0</accession>
<feature type="domain" description="FecR protein" evidence="2">
    <location>
        <begin position="128"/>
        <end position="214"/>
    </location>
</feature>
<keyword evidence="1" id="KW-0472">Membrane</keyword>